<feature type="signal peptide" evidence="1">
    <location>
        <begin position="1"/>
        <end position="25"/>
    </location>
</feature>
<gene>
    <name evidence="3" type="ORF">K9V48_11465</name>
</gene>
<dbReference type="RefSeq" id="WP_224139134.1">
    <property type="nucleotide sequence ID" value="NZ_JAIQUM010000021.1"/>
</dbReference>
<evidence type="ECO:0000259" key="2">
    <source>
        <dbReference type="Pfam" id="PF01464"/>
    </source>
</evidence>
<dbReference type="InterPro" id="IPR007253">
    <property type="entry name" value="Cell_wall-bd_2"/>
</dbReference>
<proteinExistence type="predicted"/>
<feature type="domain" description="Transglycosylase SLT" evidence="2">
    <location>
        <begin position="52"/>
        <end position="156"/>
    </location>
</feature>
<comment type="caution">
    <text evidence="3">The sequence shown here is derived from an EMBL/GenBank/DDBJ whole genome shotgun (WGS) entry which is preliminary data.</text>
</comment>
<dbReference type="EMBL" id="JAIQUM010000021">
    <property type="protein sequence ID" value="MBZ5750853.1"/>
    <property type="molecule type" value="Genomic_DNA"/>
</dbReference>
<feature type="chain" id="PRO_5045247099" evidence="1">
    <location>
        <begin position="26"/>
        <end position="597"/>
    </location>
</feature>
<dbReference type="Pfam" id="PF04122">
    <property type="entry name" value="CW_binding_2"/>
    <property type="match status" value="3"/>
</dbReference>
<name>A0ABS7URE6_9BACI</name>
<organism evidence="3 4">
    <name type="scientific">Metabacillus rhizolycopersici</name>
    <dbReference type="NCBI Taxonomy" id="2875709"/>
    <lineage>
        <taxon>Bacteria</taxon>
        <taxon>Bacillati</taxon>
        <taxon>Bacillota</taxon>
        <taxon>Bacilli</taxon>
        <taxon>Bacillales</taxon>
        <taxon>Bacillaceae</taxon>
        <taxon>Metabacillus</taxon>
    </lineage>
</organism>
<dbReference type="InterPro" id="IPR023346">
    <property type="entry name" value="Lysozyme-like_dom_sf"/>
</dbReference>
<keyword evidence="4" id="KW-1185">Reference proteome</keyword>
<dbReference type="Gene3D" id="1.10.530.10">
    <property type="match status" value="1"/>
</dbReference>
<evidence type="ECO:0000256" key="1">
    <source>
        <dbReference type="SAM" id="SignalP"/>
    </source>
</evidence>
<dbReference type="Gene3D" id="3.40.50.12090">
    <property type="match status" value="3"/>
</dbReference>
<accession>A0ABS7URE6</accession>
<dbReference type="PANTHER" id="PTHR30032:SF8">
    <property type="entry name" value="GERMINATION-SPECIFIC N-ACETYLMURAMOYL-L-ALANINE AMIDASE"/>
    <property type="match status" value="1"/>
</dbReference>
<dbReference type="Pfam" id="PF01464">
    <property type="entry name" value="SLT"/>
    <property type="match status" value="1"/>
</dbReference>
<reference evidence="3" key="1">
    <citation type="submission" date="2024-05" db="EMBL/GenBank/DDBJ databases">
        <title>Metabacillus sp. nov., isolated from the rhizosphere soil of tomato plants.</title>
        <authorList>
            <person name="Ma R."/>
        </authorList>
    </citation>
    <scope>NUCLEOTIDE SEQUENCE</scope>
    <source>
        <strain evidence="3">DBTR6</strain>
    </source>
</reference>
<dbReference type="InterPro" id="IPR051922">
    <property type="entry name" value="Bact_Sporulation_Assoc"/>
</dbReference>
<dbReference type="Proteomes" id="UP001165287">
    <property type="component" value="Unassembled WGS sequence"/>
</dbReference>
<dbReference type="PANTHER" id="PTHR30032">
    <property type="entry name" value="N-ACETYLMURAMOYL-L-ALANINE AMIDASE-RELATED"/>
    <property type="match status" value="1"/>
</dbReference>
<keyword evidence="1" id="KW-0732">Signal</keyword>
<dbReference type="SUPFAM" id="SSF53955">
    <property type="entry name" value="Lysozyme-like"/>
    <property type="match status" value="1"/>
</dbReference>
<dbReference type="InterPro" id="IPR008258">
    <property type="entry name" value="Transglycosylase_SLT_dom_1"/>
</dbReference>
<protein>
    <submittedName>
        <fullName evidence="3">Cell wall-binding repeat-containing protein</fullName>
    </submittedName>
</protein>
<evidence type="ECO:0000313" key="4">
    <source>
        <dbReference type="Proteomes" id="UP001165287"/>
    </source>
</evidence>
<sequence length="597" mass="65864">MKLKLVIMMLAILVVLSIQGKPASAVESMCGYTPEKGKDPSFQQVNCILTTKAKEYGVPPEIVKAIATQEKGNWEQFDDKGEAIISDDGGIGIMQITSYAAKDKERLKNDAIFNIEEGVKRLASNFYSRSDLPKINDHSNEKLESWYFAVMAYNGIKPVNSPFEKCLKPEITRNVNAYQEKVYTILEKNYEISIKMDQIPFKPQDFNYTCGSSNNIQFLDKQYDFDGSLTNSKELYTQQNDYVEVTTNTRLQKSPTTGNKVMDITSKSVLSVQGELEYDLVSKANRFSWVPVKSGSKQGYIASKYINRIGSRISGKDRYETAVQISKAGWDTANTVVLARGDDFPDALAGGPLAYKLDSPILLTNKNKLDAVTKNEIIRLKAGKVIILGGTGAVSESVAKELRALNLKIERISGKDRFETSVQIANKLGGNPKKAIIAYGWNFPDALAIAPYAARQGYPILLTNKEEIPSSVNKALSGMEETIIVGGTGVISSKVENKLKISTRISGEERYSTAVEILKEVDLDQRRIFFTNGTNYPDALTGSVLAAKYNAPILLVKPNEMPPVITGNVSSLEHFYLVGGNGAINEDLVPSFQKLIN</sequence>
<evidence type="ECO:0000313" key="3">
    <source>
        <dbReference type="EMBL" id="MBZ5750853.1"/>
    </source>
</evidence>